<protein>
    <recommendedName>
        <fullName evidence="2">BppU N-terminal domain-containing protein</fullName>
    </recommendedName>
</protein>
<proteinExistence type="predicted"/>
<name>X1BJY0_9ZZZZ</name>
<gene>
    <name evidence="1" type="ORF">S01H4_49043</name>
</gene>
<organism evidence="1">
    <name type="scientific">marine sediment metagenome</name>
    <dbReference type="NCBI Taxonomy" id="412755"/>
    <lineage>
        <taxon>unclassified sequences</taxon>
        <taxon>metagenomes</taxon>
        <taxon>ecological metagenomes</taxon>
    </lineage>
</organism>
<sequence>MPIIRKVTDIAAAGTFFPLQGSQYEYLPFNALIEFAIVNRDATGTNDLKATVYSGSDVLQEQANVDVKATATAVYPDDFLLQDVAAAGERIGVQLDSVASANAICLTVVRITPL</sequence>
<evidence type="ECO:0000313" key="1">
    <source>
        <dbReference type="EMBL" id="GAG96214.1"/>
    </source>
</evidence>
<evidence type="ECO:0008006" key="2">
    <source>
        <dbReference type="Google" id="ProtNLM"/>
    </source>
</evidence>
<comment type="caution">
    <text evidence="1">The sequence shown here is derived from an EMBL/GenBank/DDBJ whole genome shotgun (WGS) entry which is preliminary data.</text>
</comment>
<dbReference type="AlphaFoldDB" id="X1BJY0"/>
<accession>X1BJY0</accession>
<dbReference type="EMBL" id="BART01027697">
    <property type="protein sequence ID" value="GAG96214.1"/>
    <property type="molecule type" value="Genomic_DNA"/>
</dbReference>
<reference evidence="1" key="1">
    <citation type="journal article" date="2014" name="Front. Microbiol.">
        <title>High frequency of phylogenetically diverse reductive dehalogenase-homologous genes in deep subseafloor sedimentary metagenomes.</title>
        <authorList>
            <person name="Kawai M."/>
            <person name="Futagami T."/>
            <person name="Toyoda A."/>
            <person name="Takaki Y."/>
            <person name="Nishi S."/>
            <person name="Hori S."/>
            <person name="Arai W."/>
            <person name="Tsubouchi T."/>
            <person name="Morono Y."/>
            <person name="Uchiyama I."/>
            <person name="Ito T."/>
            <person name="Fujiyama A."/>
            <person name="Inagaki F."/>
            <person name="Takami H."/>
        </authorList>
    </citation>
    <scope>NUCLEOTIDE SEQUENCE</scope>
    <source>
        <strain evidence="1">Expedition CK06-06</strain>
    </source>
</reference>